<name>A0A6N2L4C5_SALVM</name>
<accession>A0A6N2L4C5</accession>
<sequence>MFIGHLTSAAVSAIALYSDSTEDRDPVECFLEVHDMKLSPIQSALEDAEIDILVDILLHVFFRCYLYSSNNLLQFVSVKLEGPSSYLNWSSQVKDALSIHDLLCFIDGTESCQMSSYLSLKVEVEKQLDFTLWNRKNWFVLVWMKSIISDKVLSMVYGLKTARQAWQGGLRCSDFIEHAKALADQLAAVGKPMDEADLISLVLGGLNTTYNPFVSNSYFSQRENPCPCLIFNFDYLLLKHSLKATTKLQAEHNNFAMMAQNLGDVWQKKIIWHLIVSQLAAMAAQLNSIQDKNTCIADSGASTHYC</sequence>
<evidence type="ECO:0008006" key="2">
    <source>
        <dbReference type="Google" id="ProtNLM"/>
    </source>
</evidence>
<dbReference type="AlphaFoldDB" id="A0A6N2L4C5"/>
<gene>
    <name evidence="1" type="ORF">SVIM_LOCUS114074</name>
</gene>
<evidence type="ECO:0000313" key="1">
    <source>
        <dbReference type="EMBL" id="VFU30140.1"/>
    </source>
</evidence>
<protein>
    <recommendedName>
        <fullName evidence="2">Retrotransposon Copia-like N-terminal domain-containing protein</fullName>
    </recommendedName>
</protein>
<dbReference type="EMBL" id="CAADRP010000576">
    <property type="protein sequence ID" value="VFU30140.1"/>
    <property type="molecule type" value="Genomic_DNA"/>
</dbReference>
<organism evidence="1">
    <name type="scientific">Salix viminalis</name>
    <name type="common">Common osier</name>
    <name type="synonym">Basket willow</name>
    <dbReference type="NCBI Taxonomy" id="40686"/>
    <lineage>
        <taxon>Eukaryota</taxon>
        <taxon>Viridiplantae</taxon>
        <taxon>Streptophyta</taxon>
        <taxon>Embryophyta</taxon>
        <taxon>Tracheophyta</taxon>
        <taxon>Spermatophyta</taxon>
        <taxon>Magnoliopsida</taxon>
        <taxon>eudicotyledons</taxon>
        <taxon>Gunneridae</taxon>
        <taxon>Pentapetalae</taxon>
        <taxon>rosids</taxon>
        <taxon>fabids</taxon>
        <taxon>Malpighiales</taxon>
        <taxon>Salicaceae</taxon>
        <taxon>Saliceae</taxon>
        <taxon>Salix</taxon>
    </lineage>
</organism>
<dbReference type="PANTHER" id="PTHR47481:SF28">
    <property type="entry name" value="RETROTRANSPOSON COPIA-LIKE N-TERMINAL DOMAIN-CONTAINING PROTEIN"/>
    <property type="match status" value="1"/>
</dbReference>
<dbReference type="PANTHER" id="PTHR47481">
    <property type="match status" value="1"/>
</dbReference>
<reference evidence="1" key="1">
    <citation type="submission" date="2019-03" db="EMBL/GenBank/DDBJ databases">
        <authorList>
            <person name="Mank J."/>
            <person name="Almeida P."/>
        </authorList>
    </citation>
    <scope>NUCLEOTIDE SEQUENCE</scope>
    <source>
        <strain evidence="1">78183</strain>
    </source>
</reference>
<proteinExistence type="predicted"/>